<protein>
    <submittedName>
        <fullName evidence="2">Uncharacterized protein</fullName>
    </submittedName>
</protein>
<dbReference type="AlphaFoldDB" id="A0A2N9HC46"/>
<accession>A0A2N9HC46</accession>
<sequence>MKYGSAGEARRDEARRGEATHPMLLLTERSASSLSLSTFYGAFFSPSDLRAGVLVLRLDRSELGRGGESRVAVGLVRFAMGYRHGFGFPLL</sequence>
<proteinExistence type="predicted"/>
<organism evidence="2">
    <name type="scientific">Fagus sylvatica</name>
    <name type="common">Beechnut</name>
    <dbReference type="NCBI Taxonomy" id="28930"/>
    <lineage>
        <taxon>Eukaryota</taxon>
        <taxon>Viridiplantae</taxon>
        <taxon>Streptophyta</taxon>
        <taxon>Embryophyta</taxon>
        <taxon>Tracheophyta</taxon>
        <taxon>Spermatophyta</taxon>
        <taxon>Magnoliopsida</taxon>
        <taxon>eudicotyledons</taxon>
        <taxon>Gunneridae</taxon>
        <taxon>Pentapetalae</taxon>
        <taxon>rosids</taxon>
        <taxon>fabids</taxon>
        <taxon>Fagales</taxon>
        <taxon>Fagaceae</taxon>
        <taxon>Fagus</taxon>
    </lineage>
</organism>
<name>A0A2N9HC46_FAGSY</name>
<gene>
    <name evidence="2" type="ORF">FSB_LOCUS37071</name>
</gene>
<reference evidence="2" key="1">
    <citation type="submission" date="2018-02" db="EMBL/GenBank/DDBJ databases">
        <authorList>
            <person name="Cohen D.B."/>
            <person name="Kent A.D."/>
        </authorList>
    </citation>
    <scope>NUCLEOTIDE SEQUENCE</scope>
</reference>
<evidence type="ECO:0000313" key="2">
    <source>
        <dbReference type="EMBL" id="SPD09189.1"/>
    </source>
</evidence>
<feature type="region of interest" description="Disordered" evidence="1">
    <location>
        <begin position="1"/>
        <end position="21"/>
    </location>
</feature>
<evidence type="ECO:0000256" key="1">
    <source>
        <dbReference type="SAM" id="MobiDB-lite"/>
    </source>
</evidence>
<feature type="compositionally biased region" description="Basic and acidic residues" evidence="1">
    <location>
        <begin position="8"/>
        <end position="19"/>
    </location>
</feature>
<dbReference type="EMBL" id="OIVN01003157">
    <property type="protein sequence ID" value="SPD09189.1"/>
    <property type="molecule type" value="Genomic_DNA"/>
</dbReference>